<accession>A0AAD7HG31</accession>
<comment type="caution">
    <text evidence="1">The sequence shown here is derived from an EMBL/GenBank/DDBJ whole genome shotgun (WGS) entry which is preliminary data.</text>
</comment>
<dbReference type="EMBL" id="JARKIB010000251">
    <property type="protein sequence ID" value="KAJ7719507.1"/>
    <property type="molecule type" value="Genomic_DNA"/>
</dbReference>
<sequence length="948" mass="106308">MTEIRLKNISTCVTITANTLDVLVNTLNISSLKAISKTTHSLLKMMETIKQDKNNCAELMEHIHQLLNAIVGVYIKSDTGAELPPSVLNQIAKFTETLHKIHVFVEAQQSGSKVNKFFQQGELHALLKDCKAGLQQGLVFFQMRRTTDILVDVQEMQDQAQLRYQELLDLVEIMSSSDSTSSVSNMYSGSYTSYSGKDLTQEVLEHLTSAPPSLLILDNLETPWEPVGSRKEIEEFLSLLTDVASLALLVTMRGAERPAKVQWTQPFLLPLGPLSQEAARKMFIEITDDRHSMEEVDQVLHLTDNMPLSISLLAHLVDMEDCSTILSRWKTEKTSLISEGSDRGSNLELSISLSLSSPRITSMPHSQDLLGLLFILPDGLSDVELKQSKFPIQDILGCKAALLRTALAYTDDHKRLKVLVPVREYMGRCSPPTDLMIRPLLAHFHELLELYVAVLGKESGAFPIARITSNYTNIQNVLQCGLQLDHPDMAKSIYCTCDFNHFSRFYPIPHPKILVTQALNHLKHLAEPALEVRFHNTLAWYYLQQPHGVPEAIEHCQIALHLAQTNGNYKEQCIALVSLSWIEWLGGNYTVARAYAQEAQRLAKLSGDLFQEAIGLYYEHKCQQVLGDYESCILLCTQARTLLGLCGMLHGELNHHLGNSRAGVYLLKSEYTEGHLILSQILQDVLGDQNPYVYGLTLASIAELEVLMGSPTDEIQSKIGTSKAIFERQGHKRVAIFALCYQAALNLREGDMSSLLFRQCLRSGWGNFADIVSYCFERLGDISCWEGSQHPSSWTTVFLAHAIKENQRLEIHKALQFLGDVFLKENDEATAVSLFTVALEGFTQMDVHRSRAQCMIRLGDIAQRNDDFLRALALWETARPLFERSSQVKRVYDIDERLSGIGEEVKEQHRMNLIHLAELNAPAGKVGDVAGDLSDDELEEKHISLAVV</sequence>
<name>A0AAD7HG31_9AGAR</name>
<organism evidence="1 2">
    <name type="scientific">Mycena metata</name>
    <dbReference type="NCBI Taxonomy" id="1033252"/>
    <lineage>
        <taxon>Eukaryota</taxon>
        <taxon>Fungi</taxon>
        <taxon>Dikarya</taxon>
        <taxon>Basidiomycota</taxon>
        <taxon>Agaricomycotina</taxon>
        <taxon>Agaricomycetes</taxon>
        <taxon>Agaricomycetidae</taxon>
        <taxon>Agaricales</taxon>
        <taxon>Marasmiineae</taxon>
        <taxon>Mycenaceae</taxon>
        <taxon>Mycena</taxon>
    </lineage>
</organism>
<dbReference type="CDD" id="cd21037">
    <property type="entry name" value="MLKL_NTD"/>
    <property type="match status" value="1"/>
</dbReference>
<dbReference type="InterPro" id="IPR036537">
    <property type="entry name" value="Adaptor_Cbl_N_dom_sf"/>
</dbReference>
<gene>
    <name evidence="1" type="ORF">B0H16DRAFT_1795271</name>
</gene>
<evidence type="ECO:0000313" key="1">
    <source>
        <dbReference type="EMBL" id="KAJ7719507.1"/>
    </source>
</evidence>
<dbReference type="SUPFAM" id="SSF48452">
    <property type="entry name" value="TPR-like"/>
    <property type="match status" value="2"/>
</dbReference>
<dbReference type="Gene3D" id="1.25.40.10">
    <property type="entry name" value="Tetratricopeptide repeat domain"/>
    <property type="match status" value="2"/>
</dbReference>
<dbReference type="AlphaFoldDB" id="A0AAD7HG31"/>
<dbReference type="InterPro" id="IPR011990">
    <property type="entry name" value="TPR-like_helical_dom_sf"/>
</dbReference>
<evidence type="ECO:0000313" key="2">
    <source>
        <dbReference type="Proteomes" id="UP001215598"/>
    </source>
</evidence>
<dbReference type="InterPro" id="IPR059179">
    <property type="entry name" value="MLKL-like_MCAfunc"/>
</dbReference>
<dbReference type="Gene3D" id="1.20.930.20">
    <property type="entry name" value="Adaptor protein Cbl, N-terminal domain"/>
    <property type="match status" value="1"/>
</dbReference>
<dbReference type="Proteomes" id="UP001215598">
    <property type="component" value="Unassembled WGS sequence"/>
</dbReference>
<keyword evidence="2" id="KW-1185">Reference proteome</keyword>
<proteinExistence type="predicted"/>
<protein>
    <submittedName>
        <fullName evidence="1">Uncharacterized protein</fullName>
    </submittedName>
</protein>
<dbReference type="GO" id="GO:0007166">
    <property type="term" value="P:cell surface receptor signaling pathway"/>
    <property type="evidence" value="ECO:0007669"/>
    <property type="project" value="InterPro"/>
</dbReference>
<reference evidence="1" key="1">
    <citation type="submission" date="2023-03" db="EMBL/GenBank/DDBJ databases">
        <title>Massive genome expansion in bonnet fungi (Mycena s.s.) driven by repeated elements and novel gene families across ecological guilds.</title>
        <authorList>
            <consortium name="Lawrence Berkeley National Laboratory"/>
            <person name="Harder C.B."/>
            <person name="Miyauchi S."/>
            <person name="Viragh M."/>
            <person name="Kuo A."/>
            <person name="Thoen E."/>
            <person name="Andreopoulos B."/>
            <person name="Lu D."/>
            <person name="Skrede I."/>
            <person name="Drula E."/>
            <person name="Henrissat B."/>
            <person name="Morin E."/>
            <person name="Kohler A."/>
            <person name="Barry K."/>
            <person name="LaButti K."/>
            <person name="Morin E."/>
            <person name="Salamov A."/>
            <person name="Lipzen A."/>
            <person name="Mereny Z."/>
            <person name="Hegedus B."/>
            <person name="Baldrian P."/>
            <person name="Stursova M."/>
            <person name="Weitz H."/>
            <person name="Taylor A."/>
            <person name="Grigoriev I.V."/>
            <person name="Nagy L.G."/>
            <person name="Martin F."/>
            <person name="Kauserud H."/>
        </authorList>
    </citation>
    <scope>NUCLEOTIDE SEQUENCE</scope>
    <source>
        <strain evidence="1">CBHHK182m</strain>
    </source>
</reference>